<accession>A0A7J7H6D4</accession>
<evidence type="ECO:0000313" key="1">
    <source>
        <dbReference type="EMBL" id="KAF5947414.1"/>
    </source>
</evidence>
<proteinExistence type="predicted"/>
<dbReference type="Proteomes" id="UP000593564">
    <property type="component" value="Unassembled WGS sequence"/>
</dbReference>
<reference evidence="2" key="1">
    <citation type="journal article" date="2020" name="Nat. Commun.">
        <title>Genome assembly of wild tea tree DASZ reveals pedigree and selection history of tea varieties.</title>
        <authorList>
            <person name="Zhang W."/>
            <person name="Zhang Y."/>
            <person name="Qiu H."/>
            <person name="Guo Y."/>
            <person name="Wan H."/>
            <person name="Zhang X."/>
            <person name="Scossa F."/>
            <person name="Alseekh S."/>
            <person name="Zhang Q."/>
            <person name="Wang P."/>
            <person name="Xu L."/>
            <person name="Schmidt M.H."/>
            <person name="Jia X."/>
            <person name="Li D."/>
            <person name="Zhu A."/>
            <person name="Guo F."/>
            <person name="Chen W."/>
            <person name="Ni D."/>
            <person name="Usadel B."/>
            <person name="Fernie A.R."/>
            <person name="Wen W."/>
        </authorList>
    </citation>
    <scope>NUCLEOTIDE SEQUENCE [LARGE SCALE GENOMIC DNA]</scope>
    <source>
        <strain evidence="2">cv. G240</strain>
    </source>
</reference>
<name>A0A7J7H6D4_CAMSI</name>
<keyword evidence="2" id="KW-1185">Reference proteome</keyword>
<sequence>MSKDKQSQVKKEIHLHEELVRSLSMSFLSSKLSSTTKTNGLSSFSIITLLDDEQAIFLCFL</sequence>
<comment type="caution">
    <text evidence="1">The sequence shown here is derived from an EMBL/GenBank/DDBJ whole genome shotgun (WGS) entry which is preliminary data.</text>
</comment>
<evidence type="ECO:0000313" key="2">
    <source>
        <dbReference type="Proteomes" id="UP000593564"/>
    </source>
</evidence>
<reference evidence="1 2" key="2">
    <citation type="submission" date="2020-07" db="EMBL/GenBank/DDBJ databases">
        <title>Genome assembly of wild tea tree DASZ reveals pedigree and selection history of tea varieties.</title>
        <authorList>
            <person name="Zhang W."/>
        </authorList>
    </citation>
    <scope>NUCLEOTIDE SEQUENCE [LARGE SCALE GENOMIC DNA]</scope>
    <source>
        <strain evidence="2">cv. G240</strain>
        <tissue evidence="1">Leaf</tissue>
    </source>
</reference>
<dbReference type="AlphaFoldDB" id="A0A7J7H6D4"/>
<protein>
    <submittedName>
        <fullName evidence="1">Uncharacterized protein</fullName>
    </submittedName>
</protein>
<dbReference type="EMBL" id="JACBKZ010000006">
    <property type="protein sequence ID" value="KAF5947414.1"/>
    <property type="molecule type" value="Genomic_DNA"/>
</dbReference>
<organism evidence="1 2">
    <name type="scientific">Camellia sinensis</name>
    <name type="common">Tea plant</name>
    <name type="synonym">Thea sinensis</name>
    <dbReference type="NCBI Taxonomy" id="4442"/>
    <lineage>
        <taxon>Eukaryota</taxon>
        <taxon>Viridiplantae</taxon>
        <taxon>Streptophyta</taxon>
        <taxon>Embryophyta</taxon>
        <taxon>Tracheophyta</taxon>
        <taxon>Spermatophyta</taxon>
        <taxon>Magnoliopsida</taxon>
        <taxon>eudicotyledons</taxon>
        <taxon>Gunneridae</taxon>
        <taxon>Pentapetalae</taxon>
        <taxon>asterids</taxon>
        <taxon>Ericales</taxon>
        <taxon>Theaceae</taxon>
        <taxon>Camellia</taxon>
    </lineage>
</organism>
<gene>
    <name evidence="1" type="ORF">HYC85_013371</name>
</gene>